<feature type="compositionally biased region" description="Basic and acidic residues" evidence="2">
    <location>
        <begin position="597"/>
        <end position="606"/>
    </location>
</feature>
<accession>A0A292PWY4</accession>
<feature type="compositionally biased region" description="Gly residues" evidence="2">
    <location>
        <begin position="682"/>
        <end position="697"/>
    </location>
</feature>
<sequence>MGKKDSKKKSADKKARVADKTARKTSKKEKKSSNKKAADADDDDVDLDSVLEEYARQQALFLKVTETTLTEPPPVRANATLAAAPNGKELLLFGGETFNGAVAKFFNELFAYNPAHDEWRQITSPNSPLPRSGHCVTTSQYGGGNTGSMWLFGGEFSSPKQGTFYHYNDFWRFDLGSREWSRVEGKGSGKGGSGGGGPPARSGHRIVAWKNYILVMGGFQDTSSATKYLSDLWAFDTNLYTWTAISLPAHAQRPEARSSFSLLPHEQGAALFGGYSRVKSSSIPSAGNRKGGGSKASSGSVAWKPVIHQDTWFLRMDQDLTRVRWERRKKPGNPPNPPRVGVTMAWHKGRGILFGGVKDEEDSDEGLESTFFNDLFAWGIDRNRFFPLVLRKPRVQKKAGNERGGGRRDRAREAEEDLLRNLKALEVVGKDDNEEEEEEKKEEKRLVVIKEQVMSLELPHERFNAALAVLDDVLYIYGGTWEKGDREFTFDEMFAIDLGKLDGVRSVFSREDETIWEESEDDEDEGDEDEEEEDEEEMDIDENEEPEKMQIDEAEIELRRKEKALRKKGKSRDLEQAHETPDVQEPEPTEEAAEEASLDRTPHPRPFESLRAFFTRTSAAWLEILIAEQETGAHKNKTVKELRKEGFAAAEEKWWACREEIRALEDEQEEAGIGEVVSLADAGGGGGGGGGGAGRRR</sequence>
<feature type="domain" description="DUF4110" evidence="3">
    <location>
        <begin position="599"/>
        <end position="682"/>
    </location>
</feature>
<feature type="compositionally biased region" description="Acidic residues" evidence="2">
    <location>
        <begin position="514"/>
        <end position="545"/>
    </location>
</feature>
<reference evidence="4" key="1">
    <citation type="submission" date="2015-10" db="EMBL/GenBank/DDBJ databases">
        <authorList>
            <person name="Regsiter A."/>
            <person name="william w."/>
        </authorList>
    </citation>
    <scope>NUCLEOTIDE SEQUENCE</scope>
    <source>
        <strain evidence="4">Montdore</strain>
    </source>
</reference>
<feature type="region of interest" description="Disordered" evidence="2">
    <location>
        <begin position="1"/>
        <end position="44"/>
    </location>
</feature>
<dbReference type="Proteomes" id="UP001412239">
    <property type="component" value="Unassembled WGS sequence"/>
</dbReference>
<feature type="compositionally biased region" description="Basic and acidic residues" evidence="2">
    <location>
        <begin position="8"/>
        <end position="22"/>
    </location>
</feature>
<feature type="compositionally biased region" description="Basic residues" evidence="2">
    <location>
        <begin position="23"/>
        <end position="34"/>
    </location>
</feature>
<feature type="coiled-coil region" evidence="1">
    <location>
        <begin position="408"/>
        <end position="453"/>
    </location>
</feature>
<proteinExistence type="predicted"/>
<evidence type="ECO:0000256" key="1">
    <source>
        <dbReference type="SAM" id="Coils"/>
    </source>
</evidence>
<protein>
    <recommendedName>
        <fullName evidence="3">DUF4110 domain-containing protein</fullName>
    </recommendedName>
</protein>
<dbReference type="InterPro" id="IPR052588">
    <property type="entry name" value="Kelch_domain_protein"/>
</dbReference>
<dbReference type="EMBL" id="LN891034">
    <property type="protein sequence ID" value="CUS10990.1"/>
    <property type="molecule type" value="Genomic_DNA"/>
</dbReference>
<feature type="region of interest" description="Disordered" evidence="2">
    <location>
        <begin position="567"/>
        <end position="606"/>
    </location>
</feature>
<dbReference type="SUPFAM" id="SSF117281">
    <property type="entry name" value="Kelch motif"/>
    <property type="match status" value="1"/>
</dbReference>
<dbReference type="Pfam" id="PF13422">
    <property type="entry name" value="DUF4110"/>
    <property type="match status" value="1"/>
</dbReference>
<gene>
    <name evidence="4" type="ORF">GSTUAT00004918001</name>
</gene>
<dbReference type="PANTHER" id="PTHR46063:SF1">
    <property type="entry name" value="KELCH DOMAIN-CONTAINING PROTEIN 4"/>
    <property type="match status" value="1"/>
</dbReference>
<evidence type="ECO:0000259" key="3">
    <source>
        <dbReference type="Pfam" id="PF13422"/>
    </source>
</evidence>
<evidence type="ECO:0000256" key="2">
    <source>
        <dbReference type="SAM" id="MobiDB-lite"/>
    </source>
</evidence>
<dbReference type="InterPro" id="IPR015915">
    <property type="entry name" value="Kelch-typ_b-propeller"/>
</dbReference>
<organism evidence="4 5">
    <name type="scientific">Tuber aestivum</name>
    <name type="common">summer truffle</name>
    <dbReference type="NCBI Taxonomy" id="59557"/>
    <lineage>
        <taxon>Eukaryota</taxon>
        <taxon>Fungi</taxon>
        <taxon>Dikarya</taxon>
        <taxon>Ascomycota</taxon>
        <taxon>Pezizomycotina</taxon>
        <taxon>Pezizomycetes</taxon>
        <taxon>Pezizales</taxon>
        <taxon>Tuberaceae</taxon>
        <taxon>Tuber</taxon>
    </lineage>
</organism>
<keyword evidence="1" id="KW-0175">Coiled coil</keyword>
<feature type="compositionally biased region" description="Basic and acidic residues" evidence="2">
    <location>
        <begin position="571"/>
        <end position="581"/>
    </location>
</feature>
<keyword evidence="5" id="KW-1185">Reference proteome</keyword>
<dbReference type="Pfam" id="PF24681">
    <property type="entry name" value="Kelch_KLHDC2_KLHL20_DRC7"/>
    <property type="match status" value="1"/>
</dbReference>
<feature type="region of interest" description="Disordered" evidence="2">
    <location>
        <begin position="511"/>
        <end position="554"/>
    </location>
</feature>
<feature type="compositionally biased region" description="Acidic residues" evidence="2">
    <location>
        <begin position="582"/>
        <end position="596"/>
    </location>
</feature>
<dbReference type="InterPro" id="IPR025183">
    <property type="entry name" value="DUF4110"/>
</dbReference>
<name>A0A292PWY4_9PEZI</name>
<evidence type="ECO:0000313" key="5">
    <source>
        <dbReference type="Proteomes" id="UP001412239"/>
    </source>
</evidence>
<dbReference type="Gene3D" id="2.120.10.80">
    <property type="entry name" value="Kelch-type beta propeller"/>
    <property type="match status" value="2"/>
</dbReference>
<dbReference type="PANTHER" id="PTHR46063">
    <property type="entry name" value="KELCH DOMAIN-CONTAINING PROTEIN"/>
    <property type="match status" value="1"/>
</dbReference>
<dbReference type="AlphaFoldDB" id="A0A292PWY4"/>
<evidence type="ECO:0000313" key="4">
    <source>
        <dbReference type="EMBL" id="CUS10990.1"/>
    </source>
</evidence>
<feature type="region of interest" description="Disordered" evidence="2">
    <location>
        <begin position="677"/>
        <end position="697"/>
    </location>
</feature>